<keyword evidence="1" id="KW-0472">Membrane</keyword>
<dbReference type="EMBL" id="JARK01001346">
    <property type="protein sequence ID" value="EYC26527.1"/>
    <property type="molecule type" value="Genomic_DNA"/>
</dbReference>
<evidence type="ECO:0000256" key="1">
    <source>
        <dbReference type="SAM" id="Phobius"/>
    </source>
</evidence>
<comment type="caution">
    <text evidence="2">The sequence shown here is derived from an EMBL/GenBank/DDBJ whole genome shotgun (WGS) entry which is preliminary data.</text>
</comment>
<sequence length="109" mass="12109">MGSKGPVFALVVSVMMVVTGSLNTICAKWADRIHADGIPFNHPFLQVWYELKIHHLVAISKFDSSESTRVMKFEVNGHRTYSETDVLPGTLVCEDTKLIAWLTPVSSGF</sequence>
<reference evidence="3" key="1">
    <citation type="journal article" date="2015" name="Nat. Genet.">
        <title>The genome and transcriptome of the zoonotic hookworm Ancylostoma ceylanicum identify infection-specific gene families.</title>
        <authorList>
            <person name="Schwarz E.M."/>
            <person name="Hu Y."/>
            <person name="Antoshechkin I."/>
            <person name="Miller M.M."/>
            <person name="Sternberg P.W."/>
            <person name="Aroian R.V."/>
        </authorList>
    </citation>
    <scope>NUCLEOTIDE SEQUENCE</scope>
    <source>
        <strain evidence="3">HY135</strain>
    </source>
</reference>
<dbReference type="Proteomes" id="UP000024635">
    <property type="component" value="Unassembled WGS sequence"/>
</dbReference>
<accession>A0A016VHR9</accession>
<protein>
    <submittedName>
        <fullName evidence="2">Uncharacterized protein</fullName>
    </submittedName>
</protein>
<dbReference type="STRING" id="53326.A0A016VHR9"/>
<proteinExistence type="predicted"/>
<keyword evidence="3" id="KW-1185">Reference proteome</keyword>
<dbReference type="OrthoDB" id="29773at2759"/>
<organism evidence="2 3">
    <name type="scientific">Ancylostoma ceylanicum</name>
    <dbReference type="NCBI Taxonomy" id="53326"/>
    <lineage>
        <taxon>Eukaryota</taxon>
        <taxon>Metazoa</taxon>
        <taxon>Ecdysozoa</taxon>
        <taxon>Nematoda</taxon>
        <taxon>Chromadorea</taxon>
        <taxon>Rhabditida</taxon>
        <taxon>Rhabditina</taxon>
        <taxon>Rhabditomorpha</taxon>
        <taxon>Strongyloidea</taxon>
        <taxon>Ancylostomatidae</taxon>
        <taxon>Ancylostomatinae</taxon>
        <taxon>Ancylostoma</taxon>
    </lineage>
</organism>
<gene>
    <name evidence="2" type="primary">Acey_s0010.g1205</name>
    <name evidence="2" type="ORF">Y032_0010g1205</name>
</gene>
<keyword evidence="1" id="KW-0812">Transmembrane</keyword>
<feature type="transmembrane region" description="Helical" evidence="1">
    <location>
        <begin position="6"/>
        <end position="26"/>
    </location>
</feature>
<keyword evidence="1" id="KW-1133">Transmembrane helix</keyword>
<dbReference type="AlphaFoldDB" id="A0A016VHR9"/>
<evidence type="ECO:0000313" key="3">
    <source>
        <dbReference type="Proteomes" id="UP000024635"/>
    </source>
</evidence>
<evidence type="ECO:0000313" key="2">
    <source>
        <dbReference type="EMBL" id="EYC26527.1"/>
    </source>
</evidence>
<name>A0A016VHR9_9BILA</name>